<reference evidence="1" key="1">
    <citation type="submission" date="2021-03" db="EMBL/GenBank/DDBJ databases">
        <authorList>
            <person name="Bekaert M."/>
        </authorList>
    </citation>
    <scope>NUCLEOTIDE SEQUENCE</scope>
</reference>
<protein>
    <submittedName>
        <fullName evidence="1">Uncharacterized protein</fullName>
    </submittedName>
</protein>
<evidence type="ECO:0000313" key="1">
    <source>
        <dbReference type="EMBL" id="CAG2200743.1"/>
    </source>
</evidence>
<keyword evidence="2" id="KW-1185">Reference proteome</keyword>
<organism evidence="1 2">
    <name type="scientific">Mytilus edulis</name>
    <name type="common">Blue mussel</name>
    <dbReference type="NCBI Taxonomy" id="6550"/>
    <lineage>
        <taxon>Eukaryota</taxon>
        <taxon>Metazoa</taxon>
        <taxon>Spiralia</taxon>
        <taxon>Lophotrochozoa</taxon>
        <taxon>Mollusca</taxon>
        <taxon>Bivalvia</taxon>
        <taxon>Autobranchia</taxon>
        <taxon>Pteriomorphia</taxon>
        <taxon>Mytilida</taxon>
        <taxon>Mytiloidea</taxon>
        <taxon>Mytilidae</taxon>
        <taxon>Mytilinae</taxon>
        <taxon>Mytilus</taxon>
    </lineage>
</organism>
<proteinExistence type="predicted"/>
<name>A0A8S3QUV5_MYTED</name>
<gene>
    <name evidence="1" type="ORF">MEDL_15381</name>
</gene>
<dbReference type="EMBL" id="CAJPWZ010000757">
    <property type="protein sequence ID" value="CAG2200743.1"/>
    <property type="molecule type" value="Genomic_DNA"/>
</dbReference>
<sequence length="330" mass="38349">MVKMENSNHYNNNFAVAQEQSGRAKLDIKLPTGFKFKYFSKTQNGTEFQAELVNLYGNKNAVQCEVRTEKTKLQTNENFVTQGHTTCIDKNIQDEFYHFVDQDEGSLQTLFYEGEEAKLRSQSTKELYIYGEACLLTTLKFENWNVMRRKKTCTLFALKGEMNSASAYLQRVGEIEDLSNDSNVIAFTETERYLYIEILHSDSKEVVYLLAKELQNYSNVTQISRLKNLLRYLETKTQALRNQSQCSNINHRGSGSHNEKSSIKRLNEMNKISQNKFFDAHQERYYSNSKFHIKDNIDTTFSHIERQQSVEKSKMLITLLPTMNDATITD</sequence>
<dbReference type="Proteomes" id="UP000683360">
    <property type="component" value="Unassembled WGS sequence"/>
</dbReference>
<accession>A0A8S3QUV5</accession>
<dbReference type="AlphaFoldDB" id="A0A8S3QUV5"/>
<evidence type="ECO:0000313" key="2">
    <source>
        <dbReference type="Proteomes" id="UP000683360"/>
    </source>
</evidence>
<comment type="caution">
    <text evidence="1">The sequence shown here is derived from an EMBL/GenBank/DDBJ whole genome shotgun (WGS) entry which is preliminary data.</text>
</comment>